<dbReference type="AlphaFoldDB" id="A0A1U9NNQ6"/>
<dbReference type="STRING" id="1936003.STSP2_02333"/>
<sequence>MDVDQILEDLLIVLESADVSLKREPMGGGGGGLCRIKDRLVFYVDTDAPALLNAENVAVAAADVTDLDLIYLRPEVRDFVEKTVQT</sequence>
<dbReference type="Proteomes" id="UP000189674">
    <property type="component" value="Chromosome"/>
</dbReference>
<reference evidence="2" key="1">
    <citation type="submission" date="2017-02" db="EMBL/GenBank/DDBJ databases">
        <title>Comparative genomics and description of representatives of a novel lineage of planctomycetes thriving in anoxic sediments.</title>
        <authorList>
            <person name="Spring S."/>
            <person name="Bunk B."/>
            <person name="Sproer C."/>
        </authorList>
    </citation>
    <scope>NUCLEOTIDE SEQUENCE [LARGE SCALE GENOMIC DNA]</scope>
    <source>
        <strain evidence="2">ST-NAGAB-D1</strain>
    </source>
</reference>
<dbReference type="EMBL" id="CP019791">
    <property type="protein sequence ID" value="AQT69146.1"/>
    <property type="molecule type" value="Genomic_DNA"/>
</dbReference>
<protein>
    <submittedName>
        <fullName evidence="1">Uncharacterized protein</fullName>
    </submittedName>
</protein>
<accession>A0A1U9NNQ6</accession>
<keyword evidence="2" id="KW-1185">Reference proteome</keyword>
<dbReference type="RefSeq" id="WP_146662701.1">
    <property type="nucleotide sequence ID" value="NZ_CP019791.1"/>
</dbReference>
<name>A0A1U9NNQ6_9BACT</name>
<organism evidence="1 2">
    <name type="scientific">Anaerohalosphaera lusitana</name>
    <dbReference type="NCBI Taxonomy" id="1936003"/>
    <lineage>
        <taxon>Bacteria</taxon>
        <taxon>Pseudomonadati</taxon>
        <taxon>Planctomycetota</taxon>
        <taxon>Phycisphaerae</taxon>
        <taxon>Sedimentisphaerales</taxon>
        <taxon>Anaerohalosphaeraceae</taxon>
        <taxon>Anaerohalosphaera</taxon>
    </lineage>
</organism>
<gene>
    <name evidence="1" type="ORF">STSP2_02333</name>
</gene>
<evidence type="ECO:0000313" key="2">
    <source>
        <dbReference type="Proteomes" id="UP000189674"/>
    </source>
</evidence>
<dbReference type="KEGG" id="alus:STSP2_02333"/>
<proteinExistence type="predicted"/>
<evidence type="ECO:0000313" key="1">
    <source>
        <dbReference type="EMBL" id="AQT69146.1"/>
    </source>
</evidence>